<reference evidence="1 2" key="1">
    <citation type="submission" date="2018-06" db="EMBL/GenBank/DDBJ databases">
        <title>Extensive metabolic versatility and redundancy in microbially diverse, dynamic hydrothermal sediments.</title>
        <authorList>
            <person name="Dombrowski N."/>
            <person name="Teske A."/>
            <person name="Baker B.J."/>
        </authorList>
    </citation>
    <scope>NUCLEOTIDE SEQUENCE [LARGE SCALE GENOMIC DNA]</scope>
    <source>
        <strain evidence="1">B36_G15</strain>
    </source>
</reference>
<proteinExistence type="predicted"/>
<comment type="caution">
    <text evidence="1">The sequence shown here is derived from an EMBL/GenBank/DDBJ whole genome shotgun (WGS) entry which is preliminary data.</text>
</comment>
<evidence type="ECO:0000313" key="2">
    <source>
        <dbReference type="Proteomes" id="UP000268469"/>
    </source>
</evidence>
<gene>
    <name evidence="1" type="ORF">DRP53_02345</name>
</gene>
<organism evidence="1 2">
    <name type="scientific">candidate division WOR-3 bacterium</name>
    <dbReference type="NCBI Taxonomy" id="2052148"/>
    <lineage>
        <taxon>Bacteria</taxon>
        <taxon>Bacteria division WOR-3</taxon>
    </lineage>
</organism>
<sequence>MGGLLLLTVVLVIRAGIGWDRVSARYIIQEDDTLYLDNDVKLFLEAGGDQFTAALNLSSLYLSSIFSFDSEWRSFDLSGDLELYRYHNPDTLHLNHLYLDLNLEYRPSPLGLRFESRIHRYATPNQYFQDLNGLGIGLLWDRDQLQYNLTLALMANLDHIPDSLPLSNLRLGPDLNFFYRKGILEINGYLTAVRILYPDKDDNRYESDLNLDLVEHLSDLFSVYEEWKGEVVKYDHDDEISYDQRQTMIGLGPEVTLFSCGRFRLGPRLRYERNHPLGSYHDYVELSLYLNIEILLGNLNLMIENELGQREYEMEFYVGNTSYRFDELSVIGGLSLFSNLEFQIISSYGPEWHTMPQDNSTFFLLSTRLAYRF</sequence>
<accession>A0A660SM72</accession>
<dbReference type="AlphaFoldDB" id="A0A660SM72"/>
<dbReference type="Proteomes" id="UP000268469">
    <property type="component" value="Unassembled WGS sequence"/>
</dbReference>
<evidence type="ECO:0000313" key="1">
    <source>
        <dbReference type="EMBL" id="RKX71206.1"/>
    </source>
</evidence>
<protein>
    <submittedName>
        <fullName evidence="1">Uncharacterized protein</fullName>
    </submittedName>
</protein>
<dbReference type="EMBL" id="QNBE01000014">
    <property type="protein sequence ID" value="RKX71206.1"/>
    <property type="molecule type" value="Genomic_DNA"/>
</dbReference>
<name>A0A660SM72_UNCW3</name>